<reference evidence="4" key="1">
    <citation type="journal article" date="2020" name="mSystems">
        <title>Genome- and Community-Level Interaction Insights into Carbon Utilization and Element Cycling Functions of Hydrothermarchaeota in Hydrothermal Sediment.</title>
        <authorList>
            <person name="Zhou Z."/>
            <person name="Liu Y."/>
            <person name="Xu W."/>
            <person name="Pan J."/>
            <person name="Luo Z.H."/>
            <person name="Li M."/>
        </authorList>
    </citation>
    <scope>NUCLEOTIDE SEQUENCE [LARGE SCALE GENOMIC DNA]</scope>
    <source>
        <strain evidence="4">SpSt-1084</strain>
    </source>
</reference>
<evidence type="ECO:0000259" key="3">
    <source>
        <dbReference type="Pfam" id="PF01967"/>
    </source>
</evidence>
<keyword evidence="4" id="KW-0456">Lyase</keyword>
<gene>
    <name evidence="4" type="primary">moaC</name>
    <name evidence="4" type="ORF">ENM42_02045</name>
</gene>
<dbReference type="Gene3D" id="3.30.70.640">
    <property type="entry name" value="Molybdopterin cofactor biosynthesis C (MoaC) domain"/>
    <property type="match status" value="1"/>
</dbReference>
<protein>
    <submittedName>
        <fullName evidence="4">Cyclic pyranopterin monophosphate synthase MoaC</fullName>
        <ecNumber evidence="4">4.6.1.17</ecNumber>
    </submittedName>
</protein>
<evidence type="ECO:0000256" key="1">
    <source>
        <dbReference type="ARBA" id="ARBA00005046"/>
    </source>
</evidence>
<dbReference type="EMBL" id="DRXS01000113">
    <property type="protein sequence ID" value="HHR40591.1"/>
    <property type="molecule type" value="Genomic_DNA"/>
</dbReference>
<comment type="pathway">
    <text evidence="1">Cofactor biosynthesis; molybdopterin biosynthesis.</text>
</comment>
<dbReference type="InterPro" id="IPR002820">
    <property type="entry name" value="Mopterin_CF_biosynth-C_dom"/>
</dbReference>
<dbReference type="UniPathway" id="UPA00344"/>
<name>A0A7C5U5G0_CALS0</name>
<dbReference type="GO" id="GO:0061799">
    <property type="term" value="F:cyclic pyranopterin monophosphate synthase activity"/>
    <property type="evidence" value="ECO:0007669"/>
    <property type="project" value="UniProtKB-EC"/>
</dbReference>
<dbReference type="Pfam" id="PF01967">
    <property type="entry name" value="MoaC"/>
    <property type="match status" value="1"/>
</dbReference>
<dbReference type="InterPro" id="IPR036522">
    <property type="entry name" value="MoaC_sf"/>
</dbReference>
<sequence>MLCQIITSMSVRQVDISHKPVQRREAVAVGRIKLRPETVEKIRQGSVEKGNPLEVARIAGILAAKNTPSILPLCHQLKLESVEVTESIGYDYIEVKSKVVAFEKTGVEMEALTATAAALLNIWDVVKQYEKDQNGQYPYTAITEIKVVSKVKENETT</sequence>
<dbReference type="NCBIfam" id="NF008999">
    <property type="entry name" value="PRK12343.1"/>
    <property type="match status" value="1"/>
</dbReference>
<dbReference type="InterPro" id="IPR023045">
    <property type="entry name" value="MoaC"/>
</dbReference>
<dbReference type="SUPFAM" id="SSF55040">
    <property type="entry name" value="Molybdenum cofactor biosynthesis protein C, MoaC"/>
    <property type="match status" value="1"/>
</dbReference>
<organism evidence="4">
    <name type="scientific">Caldiarchaeum subterraneum</name>
    <dbReference type="NCBI Taxonomy" id="311458"/>
    <lineage>
        <taxon>Archaea</taxon>
        <taxon>Nitrososphaerota</taxon>
        <taxon>Candidatus Caldarchaeales</taxon>
        <taxon>Candidatus Caldarchaeaceae</taxon>
        <taxon>Candidatus Caldarchaeum</taxon>
    </lineage>
</organism>
<dbReference type="EC" id="4.6.1.17" evidence="4"/>
<accession>A0A7C5U5G0</accession>
<dbReference type="NCBIfam" id="TIGR00581">
    <property type="entry name" value="moaC"/>
    <property type="match status" value="1"/>
</dbReference>
<dbReference type="GO" id="GO:0006777">
    <property type="term" value="P:Mo-molybdopterin cofactor biosynthetic process"/>
    <property type="evidence" value="ECO:0007669"/>
    <property type="project" value="UniProtKB-KW"/>
</dbReference>
<evidence type="ECO:0000256" key="2">
    <source>
        <dbReference type="ARBA" id="ARBA00023150"/>
    </source>
</evidence>
<comment type="caution">
    <text evidence="4">The sequence shown here is derived from an EMBL/GenBank/DDBJ whole genome shotgun (WGS) entry which is preliminary data.</text>
</comment>
<evidence type="ECO:0000313" key="4">
    <source>
        <dbReference type="EMBL" id="HHR40591.1"/>
    </source>
</evidence>
<dbReference type="AlphaFoldDB" id="A0A7C5U5G0"/>
<feature type="domain" description="Molybdopterin cofactor biosynthesis C (MoaC)" evidence="3">
    <location>
        <begin position="14"/>
        <end position="151"/>
    </location>
</feature>
<proteinExistence type="predicted"/>
<keyword evidence="2" id="KW-0501">Molybdenum cofactor biosynthesis</keyword>